<gene>
    <name evidence="1" type="ORF">F7725_020845</name>
</gene>
<evidence type="ECO:0000313" key="1">
    <source>
        <dbReference type="EMBL" id="KAF3847817.1"/>
    </source>
</evidence>
<evidence type="ECO:0000313" key="2">
    <source>
        <dbReference type="Proteomes" id="UP000518266"/>
    </source>
</evidence>
<proteinExistence type="predicted"/>
<dbReference type="AlphaFoldDB" id="A0A7J5YH35"/>
<name>A0A7J5YH35_DISMA</name>
<keyword evidence="2" id="KW-1185">Reference proteome</keyword>
<comment type="caution">
    <text evidence="1">The sequence shown here is derived from an EMBL/GenBank/DDBJ whole genome shotgun (WGS) entry which is preliminary data.</text>
</comment>
<sequence length="98" mass="11427">MIIKLHLLYNKFSSAVTDQHTQKQPQTHMTWISECAWQTAEEELKGITGDKMWRVDQKEGGGDDILSQTHNMLFLHYMFCTLTPHCDYFVSSSLFSLR</sequence>
<reference evidence="1 2" key="1">
    <citation type="submission" date="2020-03" db="EMBL/GenBank/DDBJ databases">
        <title>Dissostichus mawsoni Genome sequencing and assembly.</title>
        <authorList>
            <person name="Park H."/>
        </authorList>
    </citation>
    <scope>NUCLEOTIDE SEQUENCE [LARGE SCALE GENOMIC DNA]</scope>
    <source>
        <strain evidence="1">DM0001</strain>
        <tissue evidence="1">Muscle</tissue>
    </source>
</reference>
<accession>A0A7J5YH35</accession>
<dbReference type="Proteomes" id="UP000518266">
    <property type="component" value="Unassembled WGS sequence"/>
</dbReference>
<protein>
    <submittedName>
        <fullName evidence="1">Uncharacterized protein</fullName>
    </submittedName>
</protein>
<dbReference type="EMBL" id="JAAKFY010000013">
    <property type="protein sequence ID" value="KAF3847817.1"/>
    <property type="molecule type" value="Genomic_DNA"/>
</dbReference>
<organism evidence="1 2">
    <name type="scientific">Dissostichus mawsoni</name>
    <name type="common">Antarctic cod</name>
    <dbReference type="NCBI Taxonomy" id="36200"/>
    <lineage>
        <taxon>Eukaryota</taxon>
        <taxon>Metazoa</taxon>
        <taxon>Chordata</taxon>
        <taxon>Craniata</taxon>
        <taxon>Vertebrata</taxon>
        <taxon>Euteleostomi</taxon>
        <taxon>Actinopterygii</taxon>
        <taxon>Neopterygii</taxon>
        <taxon>Teleostei</taxon>
        <taxon>Neoteleostei</taxon>
        <taxon>Acanthomorphata</taxon>
        <taxon>Eupercaria</taxon>
        <taxon>Perciformes</taxon>
        <taxon>Notothenioidei</taxon>
        <taxon>Nototheniidae</taxon>
        <taxon>Dissostichus</taxon>
    </lineage>
</organism>